<dbReference type="CDD" id="cd00340">
    <property type="entry name" value="GSH_Peroxidase"/>
    <property type="match status" value="1"/>
</dbReference>
<evidence type="ECO:0000256" key="5">
    <source>
        <dbReference type="RuleBase" id="RU000499"/>
    </source>
</evidence>
<keyword evidence="2 5" id="KW-0575">Peroxidase</keyword>
<dbReference type="SUPFAM" id="SSF52833">
    <property type="entry name" value="Thioredoxin-like"/>
    <property type="match status" value="1"/>
</dbReference>
<dbReference type="PIRSF" id="PIRSF000303">
    <property type="entry name" value="Glutathion_perox"/>
    <property type="match status" value="1"/>
</dbReference>
<protein>
    <recommendedName>
        <fullName evidence="5">Glutathione peroxidase</fullName>
    </recommendedName>
</protein>
<proteinExistence type="inferred from homology"/>
<reference evidence="6 7" key="1">
    <citation type="submission" date="2018-05" db="EMBL/GenBank/DDBJ databases">
        <title>Brachybacterium sp. M1HQ-2T, whole genome shotgun sequence.</title>
        <authorList>
            <person name="Tuo L."/>
        </authorList>
    </citation>
    <scope>NUCLEOTIDE SEQUENCE [LARGE SCALE GENOMIC DNA]</scope>
    <source>
        <strain evidence="6 7">M1HQ-2</strain>
    </source>
</reference>
<dbReference type="GO" id="GO:0034599">
    <property type="term" value="P:cellular response to oxidative stress"/>
    <property type="evidence" value="ECO:0007669"/>
    <property type="project" value="TreeGrafter"/>
</dbReference>
<dbReference type="OrthoDB" id="9785502at2"/>
<name>A0A2U2RNM5_9MICO</name>
<dbReference type="Proteomes" id="UP000245590">
    <property type="component" value="Unassembled WGS sequence"/>
</dbReference>
<sequence length="178" mass="20149">MATDHDLRASAPRATSLHDFTATTIGGEQQSLAAYDGQLLLVVNTASRCLFTPQLKDLEQLHRRFHHRGFSVLGFPSDQFHQEPEEDEQIEELCTDRFEASFPLFSKVMVNGAEADPLWSWLQTQKGGLIGGRISWNFTKFLVSPSGQVLRRYAPPVPPTRIARRIEQELAGREDRSR</sequence>
<keyword evidence="7" id="KW-1185">Reference proteome</keyword>
<dbReference type="Gene3D" id="3.40.30.10">
    <property type="entry name" value="Glutaredoxin"/>
    <property type="match status" value="1"/>
</dbReference>
<dbReference type="RefSeq" id="WP_109274366.1">
    <property type="nucleotide sequence ID" value="NZ_QFKX01000001.1"/>
</dbReference>
<evidence type="ECO:0000256" key="3">
    <source>
        <dbReference type="ARBA" id="ARBA00023002"/>
    </source>
</evidence>
<dbReference type="PROSITE" id="PS51355">
    <property type="entry name" value="GLUTATHIONE_PEROXID_3"/>
    <property type="match status" value="1"/>
</dbReference>
<dbReference type="GO" id="GO:0004601">
    <property type="term" value="F:peroxidase activity"/>
    <property type="evidence" value="ECO:0007669"/>
    <property type="project" value="UniProtKB-KW"/>
</dbReference>
<evidence type="ECO:0000256" key="4">
    <source>
        <dbReference type="PIRSR" id="PIRSR000303-1"/>
    </source>
</evidence>
<accession>A0A2U2RNM5</accession>
<keyword evidence="3 5" id="KW-0560">Oxidoreductase</keyword>
<evidence type="ECO:0000256" key="1">
    <source>
        <dbReference type="ARBA" id="ARBA00006926"/>
    </source>
</evidence>
<gene>
    <name evidence="6" type="ORF">DEO23_02290</name>
</gene>
<dbReference type="InterPro" id="IPR036249">
    <property type="entry name" value="Thioredoxin-like_sf"/>
</dbReference>
<dbReference type="InterPro" id="IPR000889">
    <property type="entry name" value="Glutathione_peroxidase"/>
</dbReference>
<dbReference type="EMBL" id="QFKX01000001">
    <property type="protein sequence ID" value="PWH07480.1"/>
    <property type="molecule type" value="Genomic_DNA"/>
</dbReference>
<comment type="similarity">
    <text evidence="1 5">Belongs to the glutathione peroxidase family.</text>
</comment>
<dbReference type="PANTHER" id="PTHR11592:SF78">
    <property type="entry name" value="GLUTATHIONE PEROXIDASE"/>
    <property type="match status" value="1"/>
</dbReference>
<dbReference type="AlphaFoldDB" id="A0A2U2RNM5"/>
<feature type="active site" evidence="4">
    <location>
        <position position="49"/>
    </location>
</feature>
<evidence type="ECO:0000313" key="6">
    <source>
        <dbReference type="EMBL" id="PWH07480.1"/>
    </source>
</evidence>
<evidence type="ECO:0000256" key="2">
    <source>
        <dbReference type="ARBA" id="ARBA00022559"/>
    </source>
</evidence>
<evidence type="ECO:0000313" key="7">
    <source>
        <dbReference type="Proteomes" id="UP000245590"/>
    </source>
</evidence>
<dbReference type="PANTHER" id="PTHR11592">
    <property type="entry name" value="GLUTATHIONE PEROXIDASE"/>
    <property type="match status" value="1"/>
</dbReference>
<organism evidence="6 7">
    <name type="scientific">Brachybacterium endophyticum</name>
    <dbReference type="NCBI Taxonomy" id="2182385"/>
    <lineage>
        <taxon>Bacteria</taxon>
        <taxon>Bacillati</taxon>
        <taxon>Actinomycetota</taxon>
        <taxon>Actinomycetes</taxon>
        <taxon>Micrococcales</taxon>
        <taxon>Dermabacteraceae</taxon>
        <taxon>Brachybacterium</taxon>
    </lineage>
</organism>
<dbReference type="Pfam" id="PF00255">
    <property type="entry name" value="GSHPx"/>
    <property type="match status" value="1"/>
</dbReference>
<dbReference type="PRINTS" id="PR01011">
    <property type="entry name" value="GLUTPROXDASE"/>
</dbReference>
<comment type="caution">
    <text evidence="6">The sequence shown here is derived from an EMBL/GenBank/DDBJ whole genome shotgun (WGS) entry which is preliminary data.</text>
</comment>